<sequence length="193" mass="21134">MQRLVDFITGIDGANKRRMWQRHLDGLPGAVLQGWNDLLSALPDDAWLALKTSTLRQIDHRDPWASWRQAEDRFNEARGFLYLRSQGCDDVAFAASSMAAPGPDLLARRGAVVIACEVKTLHLDATSMHLSRKLRSRLQDAVAQAMAVAADEAYVYLVATGLDAPEIGNTLDVASLAPCRLVVDCDGTVQAFN</sequence>
<keyword evidence="2" id="KW-1185">Reference proteome</keyword>
<dbReference type="Proteomes" id="UP001271769">
    <property type="component" value="Unassembled WGS sequence"/>
</dbReference>
<gene>
    <name evidence="1" type="ORF">SMD31_09630</name>
</gene>
<dbReference type="EMBL" id="JAXCLX010000001">
    <property type="protein sequence ID" value="MDY0872184.1"/>
    <property type="molecule type" value="Genomic_DNA"/>
</dbReference>
<evidence type="ECO:0000313" key="1">
    <source>
        <dbReference type="EMBL" id="MDY0872184.1"/>
    </source>
</evidence>
<comment type="caution">
    <text evidence="1">The sequence shown here is derived from an EMBL/GenBank/DDBJ whole genome shotgun (WGS) entry which is preliminary data.</text>
</comment>
<name>A0ABU5DY43_9PROT</name>
<protein>
    <submittedName>
        <fullName evidence="1">Uncharacterized protein</fullName>
    </submittedName>
</protein>
<proteinExistence type="predicted"/>
<reference evidence="1 2" key="1">
    <citation type="journal article" date="2013" name="Antonie Van Leeuwenhoek">
        <title>Dongia rigui sp. nov., isolated from freshwater of a large wetland in Korea.</title>
        <authorList>
            <person name="Baik K.S."/>
            <person name="Hwang Y.M."/>
            <person name="Choi J.S."/>
            <person name="Kwon J."/>
            <person name="Seong C.N."/>
        </authorList>
    </citation>
    <scope>NUCLEOTIDE SEQUENCE [LARGE SCALE GENOMIC DNA]</scope>
    <source>
        <strain evidence="1 2">04SU4-P</strain>
    </source>
</reference>
<dbReference type="RefSeq" id="WP_320500601.1">
    <property type="nucleotide sequence ID" value="NZ_JAXCLX010000001.1"/>
</dbReference>
<evidence type="ECO:0000313" key="2">
    <source>
        <dbReference type="Proteomes" id="UP001271769"/>
    </source>
</evidence>
<accession>A0ABU5DY43</accession>
<organism evidence="1 2">
    <name type="scientific">Dongia rigui</name>
    <dbReference type="NCBI Taxonomy" id="940149"/>
    <lineage>
        <taxon>Bacteria</taxon>
        <taxon>Pseudomonadati</taxon>
        <taxon>Pseudomonadota</taxon>
        <taxon>Alphaproteobacteria</taxon>
        <taxon>Rhodospirillales</taxon>
        <taxon>Dongiaceae</taxon>
        <taxon>Dongia</taxon>
    </lineage>
</organism>